<dbReference type="EMBL" id="JARBJD010000342">
    <property type="protein sequence ID" value="KAK2943523.1"/>
    <property type="molecule type" value="Genomic_DNA"/>
</dbReference>
<protein>
    <submittedName>
        <fullName evidence="2">Uncharacterized protein</fullName>
    </submittedName>
</protein>
<evidence type="ECO:0000313" key="3">
    <source>
        <dbReference type="Proteomes" id="UP001281761"/>
    </source>
</evidence>
<accession>A0ABQ9WVJ6</accession>
<name>A0ABQ9WVJ6_9EUKA</name>
<feature type="compositionally biased region" description="Polar residues" evidence="1">
    <location>
        <begin position="129"/>
        <end position="140"/>
    </location>
</feature>
<evidence type="ECO:0000313" key="2">
    <source>
        <dbReference type="EMBL" id="KAK2943523.1"/>
    </source>
</evidence>
<feature type="compositionally biased region" description="Polar residues" evidence="1">
    <location>
        <begin position="182"/>
        <end position="191"/>
    </location>
</feature>
<keyword evidence="3" id="KW-1185">Reference proteome</keyword>
<reference evidence="2 3" key="1">
    <citation type="journal article" date="2022" name="bioRxiv">
        <title>Genomics of Preaxostyla Flagellates Illuminates Evolutionary Transitions and the Path Towards Mitochondrial Loss.</title>
        <authorList>
            <person name="Novak L.V.F."/>
            <person name="Treitli S.C."/>
            <person name="Pyrih J."/>
            <person name="Halakuc P."/>
            <person name="Pipaliya S.V."/>
            <person name="Vacek V."/>
            <person name="Brzon O."/>
            <person name="Soukal P."/>
            <person name="Eme L."/>
            <person name="Dacks J.B."/>
            <person name="Karnkowska A."/>
            <person name="Elias M."/>
            <person name="Hampl V."/>
        </authorList>
    </citation>
    <scope>NUCLEOTIDE SEQUENCE [LARGE SCALE GENOMIC DNA]</scope>
    <source>
        <strain evidence="2">NAU3</strain>
        <tissue evidence="2">Gut</tissue>
    </source>
</reference>
<evidence type="ECO:0000256" key="1">
    <source>
        <dbReference type="SAM" id="MobiDB-lite"/>
    </source>
</evidence>
<feature type="compositionally biased region" description="Basic and acidic residues" evidence="1">
    <location>
        <begin position="192"/>
        <end position="203"/>
    </location>
</feature>
<comment type="caution">
    <text evidence="2">The sequence shown here is derived from an EMBL/GenBank/DDBJ whole genome shotgun (WGS) entry which is preliminary data.</text>
</comment>
<dbReference type="Proteomes" id="UP001281761">
    <property type="component" value="Unassembled WGS sequence"/>
</dbReference>
<organism evidence="2 3">
    <name type="scientific">Blattamonas nauphoetae</name>
    <dbReference type="NCBI Taxonomy" id="2049346"/>
    <lineage>
        <taxon>Eukaryota</taxon>
        <taxon>Metamonada</taxon>
        <taxon>Preaxostyla</taxon>
        <taxon>Oxymonadida</taxon>
        <taxon>Blattamonas</taxon>
    </lineage>
</organism>
<feature type="region of interest" description="Disordered" evidence="1">
    <location>
        <begin position="129"/>
        <end position="148"/>
    </location>
</feature>
<proteinExistence type="predicted"/>
<sequence>MYLPLQWITAHGPAAEQDKSKEQAADDNESFYYPFQTNGNLNRMQIDRQLSPIVVISSLRIRCNEPDATGSVRIVSERLRMSVAFGLSKNELMKLTSLNKAAVDTSHVQNVARMRINEPLETINHSVDANGHAPSTSTAVASKEGEKKNIIPPSLEIVDIDPVTDESDKQYDEILTRSNTGCIHSSSTQHHQQADKNRDMGCADSDVRRTTIPVHSTPPVSPEPGLLPLNLLAPSPRKPSAASRVPTTTIAIKAVTTNPQTRLSGGGNPLKHVKVKKLRSLTVITLSNSDEEST</sequence>
<gene>
    <name evidence="2" type="ORF">BLNAU_21561</name>
</gene>
<feature type="region of interest" description="Disordered" evidence="1">
    <location>
        <begin position="182"/>
        <end position="203"/>
    </location>
</feature>